<feature type="domain" description="Phospholipid/glycerol acyltransferase" evidence="3">
    <location>
        <begin position="53"/>
        <end position="167"/>
    </location>
</feature>
<evidence type="ECO:0000256" key="1">
    <source>
        <dbReference type="ARBA" id="ARBA00022679"/>
    </source>
</evidence>
<dbReference type="EMBL" id="PPTX01000002">
    <property type="protein sequence ID" value="RDB81578.1"/>
    <property type="molecule type" value="Genomic_DNA"/>
</dbReference>
<accession>A0A369NHJ7</accession>
<dbReference type="RefSeq" id="WP_009609502.1">
    <property type="nucleotide sequence ID" value="NZ_CP089337.1"/>
</dbReference>
<organism evidence="4 5">
    <name type="scientific">Eggerthella lenta</name>
    <name type="common">Eubacterium lentum</name>
    <dbReference type="NCBI Taxonomy" id="84112"/>
    <lineage>
        <taxon>Bacteria</taxon>
        <taxon>Bacillati</taxon>
        <taxon>Actinomycetota</taxon>
        <taxon>Coriobacteriia</taxon>
        <taxon>Eggerthellales</taxon>
        <taxon>Eggerthellaceae</taxon>
        <taxon>Eggerthella</taxon>
    </lineage>
</organism>
<keyword evidence="1 4" id="KW-0808">Transferase</keyword>
<gene>
    <name evidence="4" type="ORF">C1872_02575</name>
</gene>
<reference evidence="4 5" key="1">
    <citation type="journal article" date="2018" name="Elife">
        <title>Discovery and characterization of a prevalent human gut bacterial enzyme sufficient for the inactivation of a family of plant toxins.</title>
        <authorList>
            <person name="Koppel N."/>
            <person name="Bisanz J.E."/>
            <person name="Pandelia M.E."/>
            <person name="Turnbaugh P.J."/>
            <person name="Balskus E.P."/>
        </authorList>
    </citation>
    <scope>NUCLEOTIDE SEQUENCE [LARGE SCALE GENOMIC DNA]</scope>
    <source>
        <strain evidence="4 5">MR1 #12</strain>
    </source>
</reference>
<dbReference type="Proteomes" id="UP000253752">
    <property type="component" value="Unassembled WGS sequence"/>
</dbReference>
<dbReference type="CDD" id="cd07989">
    <property type="entry name" value="LPLAT_AGPAT-like"/>
    <property type="match status" value="1"/>
</dbReference>
<dbReference type="GO" id="GO:0003841">
    <property type="term" value="F:1-acylglycerol-3-phosphate O-acyltransferase activity"/>
    <property type="evidence" value="ECO:0007669"/>
    <property type="project" value="TreeGrafter"/>
</dbReference>
<evidence type="ECO:0000259" key="3">
    <source>
        <dbReference type="SMART" id="SM00563"/>
    </source>
</evidence>
<keyword evidence="2 4" id="KW-0012">Acyltransferase</keyword>
<name>A0A369NHJ7_EGGLN</name>
<dbReference type="AlphaFoldDB" id="A0A369NHJ7"/>
<proteinExistence type="predicted"/>
<evidence type="ECO:0000313" key="4">
    <source>
        <dbReference type="EMBL" id="RDB81578.1"/>
    </source>
</evidence>
<dbReference type="SMART" id="SM00563">
    <property type="entry name" value="PlsC"/>
    <property type="match status" value="1"/>
</dbReference>
<sequence>MYGRLSRYASEYGKHDEADVYRFIQDCFTAFMEASGIDFEVAGADNIPLKGGFVLYPNHQSFLDIPAVVLGCPRPIAAVMKKELASMPVVKQLAAATGSHCLDREDDKQAIKVIRDVSAEVKAGRGYLVFPEGTRSRTGELLNFKAGSFKCVTRAKRPIVPVAIEGTRDALSSSSSSPWCIRTHFLEPIAFEHYEPMSSREIAGEVKSRIAAQRSKASSCSRITEDALER</sequence>
<protein>
    <submittedName>
        <fullName evidence="4">1-acyl-sn-glycerol-3-phosphate acyltransferase</fullName>
    </submittedName>
</protein>
<evidence type="ECO:0000256" key="2">
    <source>
        <dbReference type="ARBA" id="ARBA00023315"/>
    </source>
</evidence>
<dbReference type="SUPFAM" id="SSF69593">
    <property type="entry name" value="Glycerol-3-phosphate (1)-acyltransferase"/>
    <property type="match status" value="1"/>
</dbReference>
<comment type="caution">
    <text evidence="4">The sequence shown here is derived from an EMBL/GenBank/DDBJ whole genome shotgun (WGS) entry which is preliminary data.</text>
</comment>
<dbReference type="InterPro" id="IPR002123">
    <property type="entry name" value="Plipid/glycerol_acylTrfase"/>
</dbReference>
<evidence type="ECO:0000313" key="5">
    <source>
        <dbReference type="Proteomes" id="UP000253752"/>
    </source>
</evidence>
<dbReference type="PANTHER" id="PTHR10434:SF11">
    <property type="entry name" value="1-ACYL-SN-GLYCEROL-3-PHOSPHATE ACYLTRANSFERASE"/>
    <property type="match status" value="1"/>
</dbReference>
<dbReference type="GO" id="GO:0006654">
    <property type="term" value="P:phosphatidic acid biosynthetic process"/>
    <property type="evidence" value="ECO:0007669"/>
    <property type="project" value="TreeGrafter"/>
</dbReference>
<dbReference type="PANTHER" id="PTHR10434">
    <property type="entry name" value="1-ACYL-SN-GLYCEROL-3-PHOSPHATE ACYLTRANSFERASE"/>
    <property type="match status" value="1"/>
</dbReference>
<dbReference type="Pfam" id="PF01553">
    <property type="entry name" value="Acyltransferase"/>
    <property type="match status" value="1"/>
</dbReference>